<evidence type="ECO:0000313" key="14">
    <source>
        <dbReference type="EMBL" id="SCU87115.1"/>
    </source>
</evidence>
<dbReference type="InterPro" id="IPR014001">
    <property type="entry name" value="Helicase_ATP-bd"/>
</dbReference>
<evidence type="ECO:0000256" key="8">
    <source>
        <dbReference type="ARBA" id="ARBA00022884"/>
    </source>
</evidence>
<dbReference type="InterPro" id="IPR048333">
    <property type="entry name" value="HA2_WH"/>
</dbReference>
<dbReference type="InterPro" id="IPR011709">
    <property type="entry name" value="DEAD-box_helicase_OB_fold"/>
</dbReference>
<dbReference type="PROSITE" id="PS51192">
    <property type="entry name" value="HELICASE_ATP_BIND_1"/>
    <property type="match status" value="1"/>
</dbReference>
<feature type="compositionally biased region" description="Acidic residues" evidence="11">
    <location>
        <begin position="687"/>
        <end position="708"/>
    </location>
</feature>
<dbReference type="GO" id="GO:0016787">
    <property type="term" value="F:hydrolase activity"/>
    <property type="evidence" value="ECO:0007669"/>
    <property type="project" value="UniProtKB-KW"/>
</dbReference>
<evidence type="ECO:0000259" key="13">
    <source>
        <dbReference type="PROSITE" id="PS51194"/>
    </source>
</evidence>
<feature type="domain" description="Helicase ATP-binding" evidence="12">
    <location>
        <begin position="398"/>
        <end position="577"/>
    </location>
</feature>
<keyword evidence="9" id="KW-0539">Nucleus</keyword>
<dbReference type="PANTHER" id="PTHR18934">
    <property type="entry name" value="ATP-DEPENDENT RNA HELICASE"/>
    <property type="match status" value="1"/>
</dbReference>
<protein>
    <recommendedName>
        <fullName evidence="3">RNA helicase</fullName>
        <ecNumber evidence="3">3.6.4.13</ecNumber>
    </recommendedName>
</protein>
<dbReference type="GO" id="GO:0005524">
    <property type="term" value="F:ATP binding"/>
    <property type="evidence" value="ECO:0007669"/>
    <property type="project" value="UniProtKB-KW"/>
</dbReference>
<feature type="compositionally biased region" description="Basic and acidic residues" evidence="11">
    <location>
        <begin position="33"/>
        <end position="51"/>
    </location>
</feature>
<dbReference type="Pfam" id="PF00271">
    <property type="entry name" value="Helicase_C"/>
    <property type="match status" value="1"/>
</dbReference>
<name>A0A1G4JAM4_9SACH</name>
<feature type="domain" description="Helicase C-terminal" evidence="13">
    <location>
        <begin position="661"/>
        <end position="846"/>
    </location>
</feature>
<dbReference type="PANTHER" id="PTHR18934:SF99">
    <property type="entry name" value="ATP-DEPENDENT RNA HELICASE DHX37-RELATED"/>
    <property type="match status" value="1"/>
</dbReference>
<dbReference type="Pfam" id="PF07717">
    <property type="entry name" value="OB_NTP_bind"/>
    <property type="match status" value="1"/>
</dbReference>
<dbReference type="Proteomes" id="UP000190274">
    <property type="component" value="Chromosome E"/>
</dbReference>
<dbReference type="FunFam" id="3.40.50.300:FF:003770">
    <property type="entry name" value="ATP-dependent RNA helicase DHR1, putative"/>
    <property type="match status" value="1"/>
</dbReference>
<evidence type="ECO:0000256" key="1">
    <source>
        <dbReference type="ARBA" id="ARBA00004604"/>
    </source>
</evidence>
<feature type="compositionally biased region" description="Basic and acidic residues" evidence="11">
    <location>
        <begin position="239"/>
        <end position="255"/>
    </location>
</feature>
<dbReference type="Pfam" id="PF00270">
    <property type="entry name" value="DEAD"/>
    <property type="match status" value="1"/>
</dbReference>
<keyword evidence="8" id="KW-0694">RNA-binding</keyword>
<keyword evidence="5" id="KW-0378">Hydrolase</keyword>
<feature type="region of interest" description="Disordered" evidence="11">
    <location>
        <begin position="1"/>
        <end position="66"/>
    </location>
</feature>
<dbReference type="GO" id="GO:0003723">
    <property type="term" value="F:RNA binding"/>
    <property type="evidence" value="ECO:0007669"/>
    <property type="project" value="UniProtKB-KW"/>
</dbReference>
<evidence type="ECO:0000259" key="12">
    <source>
        <dbReference type="PROSITE" id="PS51192"/>
    </source>
</evidence>
<feature type="compositionally biased region" description="Basic and acidic residues" evidence="11">
    <location>
        <begin position="7"/>
        <end position="25"/>
    </location>
</feature>
<reference evidence="15" key="1">
    <citation type="submission" date="2016-03" db="EMBL/GenBank/DDBJ databases">
        <authorList>
            <person name="Devillers H."/>
        </authorList>
    </citation>
    <scope>NUCLEOTIDE SEQUENCE [LARGE SCALE GENOMIC DNA]</scope>
</reference>
<feature type="compositionally biased region" description="Acidic residues" evidence="11">
    <location>
        <begin position="256"/>
        <end position="271"/>
    </location>
</feature>
<dbReference type="SMART" id="SM00847">
    <property type="entry name" value="HA2"/>
    <property type="match status" value="1"/>
</dbReference>
<accession>A0A1G4JAM4</accession>
<comment type="subcellular location">
    <subcellularLocation>
        <location evidence="1">Nucleus</location>
        <location evidence="1">Nucleolus</location>
    </subcellularLocation>
</comment>
<evidence type="ECO:0000256" key="5">
    <source>
        <dbReference type="ARBA" id="ARBA00022801"/>
    </source>
</evidence>
<dbReference type="FunFam" id="3.40.50.300:FF:000637">
    <property type="entry name" value="ATP-dependent RNA helicase DHX37/DHR1"/>
    <property type="match status" value="1"/>
</dbReference>
<dbReference type="OrthoDB" id="10253254at2759"/>
<feature type="region of interest" description="Disordered" evidence="11">
    <location>
        <begin position="223"/>
        <end position="314"/>
    </location>
</feature>
<keyword evidence="6" id="KW-0347">Helicase</keyword>
<evidence type="ECO:0000256" key="4">
    <source>
        <dbReference type="ARBA" id="ARBA00022741"/>
    </source>
</evidence>
<dbReference type="SMART" id="SM00490">
    <property type="entry name" value="HELICc"/>
    <property type="match status" value="1"/>
</dbReference>
<proteinExistence type="inferred from homology"/>
<evidence type="ECO:0000256" key="10">
    <source>
        <dbReference type="ARBA" id="ARBA00047984"/>
    </source>
</evidence>
<organism evidence="14 15">
    <name type="scientific">Lachancea dasiensis</name>
    <dbReference type="NCBI Taxonomy" id="1072105"/>
    <lineage>
        <taxon>Eukaryota</taxon>
        <taxon>Fungi</taxon>
        <taxon>Dikarya</taxon>
        <taxon>Ascomycota</taxon>
        <taxon>Saccharomycotina</taxon>
        <taxon>Saccharomycetes</taxon>
        <taxon>Saccharomycetales</taxon>
        <taxon>Saccharomycetaceae</taxon>
        <taxon>Lachancea</taxon>
    </lineage>
</organism>
<feature type="compositionally biased region" description="Basic residues" evidence="11">
    <location>
        <begin position="226"/>
        <end position="238"/>
    </location>
</feature>
<dbReference type="InterPro" id="IPR002464">
    <property type="entry name" value="DNA/RNA_helicase_DEAH_CS"/>
</dbReference>
<dbReference type="InterPro" id="IPR001650">
    <property type="entry name" value="Helicase_C-like"/>
</dbReference>
<evidence type="ECO:0000256" key="6">
    <source>
        <dbReference type="ARBA" id="ARBA00022806"/>
    </source>
</evidence>
<evidence type="ECO:0000313" key="15">
    <source>
        <dbReference type="Proteomes" id="UP000190274"/>
    </source>
</evidence>
<dbReference type="PROSITE" id="PS51194">
    <property type="entry name" value="HELICASE_CTER"/>
    <property type="match status" value="1"/>
</dbReference>
<dbReference type="PROSITE" id="PS00690">
    <property type="entry name" value="DEAH_ATP_HELICASE"/>
    <property type="match status" value="1"/>
</dbReference>
<evidence type="ECO:0000256" key="3">
    <source>
        <dbReference type="ARBA" id="ARBA00012552"/>
    </source>
</evidence>
<feature type="region of interest" description="Disordered" evidence="11">
    <location>
        <begin position="679"/>
        <end position="710"/>
    </location>
</feature>
<comment type="catalytic activity">
    <reaction evidence="10">
        <text>ATP + H2O = ADP + phosphate + H(+)</text>
        <dbReference type="Rhea" id="RHEA:13065"/>
        <dbReference type="ChEBI" id="CHEBI:15377"/>
        <dbReference type="ChEBI" id="CHEBI:15378"/>
        <dbReference type="ChEBI" id="CHEBI:30616"/>
        <dbReference type="ChEBI" id="CHEBI:43474"/>
        <dbReference type="ChEBI" id="CHEBI:456216"/>
        <dbReference type="EC" id="3.6.4.13"/>
    </reaction>
</comment>
<evidence type="ECO:0000256" key="7">
    <source>
        <dbReference type="ARBA" id="ARBA00022840"/>
    </source>
</evidence>
<evidence type="ECO:0000256" key="9">
    <source>
        <dbReference type="ARBA" id="ARBA00023242"/>
    </source>
</evidence>
<dbReference type="CDD" id="cd17982">
    <property type="entry name" value="DEXHc_DHX37"/>
    <property type="match status" value="1"/>
</dbReference>
<feature type="compositionally biased region" description="Polar residues" evidence="11">
    <location>
        <begin position="292"/>
        <end position="309"/>
    </location>
</feature>
<dbReference type="SMART" id="SM00487">
    <property type="entry name" value="DEXDc"/>
    <property type="match status" value="1"/>
</dbReference>
<keyword evidence="15" id="KW-1185">Reference proteome</keyword>
<dbReference type="EC" id="3.6.4.13" evidence="3"/>
<dbReference type="EMBL" id="LT598455">
    <property type="protein sequence ID" value="SCU87115.1"/>
    <property type="molecule type" value="Genomic_DNA"/>
</dbReference>
<dbReference type="SUPFAM" id="SSF52540">
    <property type="entry name" value="P-loop containing nucleoside triphosphate hydrolases"/>
    <property type="match status" value="1"/>
</dbReference>
<dbReference type="Gene3D" id="1.20.120.1080">
    <property type="match status" value="1"/>
</dbReference>
<dbReference type="AlphaFoldDB" id="A0A1G4JAM4"/>
<gene>
    <name evidence="14" type="ORF">LADA_0E02080G</name>
</gene>
<dbReference type="GO" id="GO:0000462">
    <property type="term" value="P:maturation of SSU-rRNA from tricistronic rRNA transcript (SSU-rRNA, 5.8S rRNA, LSU-rRNA)"/>
    <property type="evidence" value="ECO:0007669"/>
    <property type="project" value="EnsemblFungi"/>
</dbReference>
<dbReference type="GO" id="GO:0003724">
    <property type="term" value="F:RNA helicase activity"/>
    <property type="evidence" value="ECO:0007669"/>
    <property type="project" value="UniProtKB-EC"/>
</dbReference>
<feature type="region of interest" description="Disordered" evidence="11">
    <location>
        <begin position="167"/>
        <end position="209"/>
    </location>
</feature>
<dbReference type="Gene3D" id="3.40.50.300">
    <property type="entry name" value="P-loop containing nucleotide triphosphate hydrolases"/>
    <property type="match status" value="2"/>
</dbReference>
<comment type="similarity">
    <text evidence="2">Belongs to the DEAD box helicase family. DEAH subfamily.</text>
</comment>
<keyword evidence="7" id="KW-0067">ATP-binding</keyword>
<evidence type="ECO:0000256" key="2">
    <source>
        <dbReference type="ARBA" id="ARBA00008792"/>
    </source>
</evidence>
<dbReference type="InterPro" id="IPR007502">
    <property type="entry name" value="Helicase-assoc_dom"/>
</dbReference>
<dbReference type="GO" id="GO:0032040">
    <property type="term" value="C:small-subunit processome"/>
    <property type="evidence" value="ECO:0007669"/>
    <property type="project" value="EnsemblFungi"/>
</dbReference>
<sequence>MGTYRKRFNEKARAGQMAKLKELKKVRNKQFTRHLEDGNEPQDPHESEEPRNSNAEIVEPLTEAEKEAKKRKLEELFKPEKESKVSRLKKKRLDKFIEHQLKREEKKAIIDKLQDHKIDTGILTSSKNLGHGRQTKKQAFQEALKLEQMGQASDKIREILYQEHEVKDWEERSDGDEVDDSSDENSTAGFEARTDETEAPASSFVDNRPAKFGGSGFGFAFQNAKVVRKTKPSSKKRYNWRERVNMQEARKHSKEDEMDFDTSEEDEEDTSESSSDSTAEVDEDVDKGEDATGSTSVSDSNGEEIQSAENAADDFKSWAEGEIKKLEGRDVPLETPQLLGPYEKITRIEDLEDGLVDDSAPVSESSKRKVFYVNVNRPDEIQQARLKLPVYGEEHKIMEAIHHNDVVVLCGETGSGKTTQVPQFLFESGYGDPLSPDAPGMIGITQPRRVAAVSMAKRVAKELGDHQDNVSYQIRFDSSVSENTKMKFMTDGVLLREMMNDFMLTKYSAIIIDEAHERNINTDILIGLLSRCVRLRAKNHEKNPSSAKKLKLIIMSATLRVTDFSENPKLFVSPPPVLKVDARQYPVSVHFNKRTTFNYTEEAFRKTCKIHQRLPRGAILIFMTGQQEITHMVKRLRKEFPFPKMAKPFEEMNSSKDMTIKVNPRNADVEAEDVEFSVNTGTRLEGEDRDDFEEEESDGEEGFDETLEDGQTATDPLYVLPLYSLLPTEEQLKVFQDPPEGSRLCVVATNVAETSLTIPNVRYVVDCGRSKERIFNESNGVQSFEVGWVSKASADQRSGRAGRTGPGHCYRLYSSAVYESDFNQFSKPEILRMPVESVVLQMKSMAIHNILNFPFPTPPGQDALSNAVKLLKYLGALDSKDAITDDGKKMSLFPLSPRFSKMLLVGNESGCLPYIVSIVSALSVGDLFMSENELGIGARMEDNSESEELDAEQKTRLQQLRTQYHKSQAKFSKLDKYSDVMKLLSAISSLDYISSEKMSLFMKKNFMRPKIVEEARKLRKQLLYIVKSNTSRENVAVSVSEESLKSGVPNESQVKLLKQMVCAGFVDQVAIRADLIAPEDCKITNKSAISGIPYIPVLAPKVPGDIAQTFVFLHPASIINTSGESPPKYLVYHSLHQNNRSEASKTRIRPLCDIKSTPLVNIARKGSLVTYSKPLSGQGIRPLDLSPTERLCYVTPRFGSSMDSDLKVTWDLNPLAVHQKKVAGQWIVDKLVTAKYYKDVSVQKSTK</sequence>
<evidence type="ECO:0000256" key="11">
    <source>
        <dbReference type="SAM" id="MobiDB-lite"/>
    </source>
</evidence>
<dbReference type="Pfam" id="PF21010">
    <property type="entry name" value="HA2_C"/>
    <property type="match status" value="1"/>
</dbReference>
<keyword evidence="4" id="KW-0547">Nucleotide-binding</keyword>
<dbReference type="InterPro" id="IPR011545">
    <property type="entry name" value="DEAD/DEAH_box_helicase_dom"/>
</dbReference>
<dbReference type="InterPro" id="IPR027417">
    <property type="entry name" value="P-loop_NTPase"/>
</dbReference>
<dbReference type="CDD" id="cd18791">
    <property type="entry name" value="SF2_C_RHA"/>
    <property type="match status" value="1"/>
</dbReference>
<feature type="compositionally biased region" description="Acidic residues" evidence="11">
    <location>
        <begin position="173"/>
        <end position="183"/>
    </location>
</feature>
<dbReference type="Pfam" id="PF04408">
    <property type="entry name" value="WHD_HA2"/>
    <property type="match status" value="1"/>
</dbReference>
<dbReference type="STRING" id="1266660.A0A1G4JAM4"/>